<dbReference type="EMBL" id="JAUJYO010000006">
    <property type="protein sequence ID" value="KAK1313149.1"/>
    <property type="molecule type" value="Genomic_DNA"/>
</dbReference>
<evidence type="ECO:0000313" key="3">
    <source>
        <dbReference type="Proteomes" id="UP001180020"/>
    </source>
</evidence>
<keyword evidence="3" id="KW-1185">Reference proteome</keyword>
<organism evidence="2 3">
    <name type="scientific">Acorus calamus</name>
    <name type="common">Sweet flag</name>
    <dbReference type="NCBI Taxonomy" id="4465"/>
    <lineage>
        <taxon>Eukaryota</taxon>
        <taxon>Viridiplantae</taxon>
        <taxon>Streptophyta</taxon>
        <taxon>Embryophyta</taxon>
        <taxon>Tracheophyta</taxon>
        <taxon>Spermatophyta</taxon>
        <taxon>Magnoliopsida</taxon>
        <taxon>Liliopsida</taxon>
        <taxon>Acoraceae</taxon>
        <taxon>Acorus</taxon>
    </lineage>
</organism>
<dbReference type="PANTHER" id="PTHR48206:SF1">
    <property type="entry name" value="CHLOROPLAST SENSOR KINASE, CHLOROPLASTIC"/>
    <property type="match status" value="1"/>
</dbReference>
<comment type="caution">
    <text evidence="2">The sequence shown here is derived from an EMBL/GenBank/DDBJ whole genome shotgun (WGS) entry which is preliminary data.</text>
</comment>
<reference evidence="2" key="1">
    <citation type="journal article" date="2023" name="Nat. Commun.">
        <title>Diploid and tetraploid genomes of Acorus and the evolution of monocots.</title>
        <authorList>
            <person name="Ma L."/>
            <person name="Liu K.W."/>
            <person name="Li Z."/>
            <person name="Hsiao Y.Y."/>
            <person name="Qi Y."/>
            <person name="Fu T."/>
            <person name="Tang G.D."/>
            <person name="Zhang D."/>
            <person name="Sun W.H."/>
            <person name="Liu D.K."/>
            <person name="Li Y."/>
            <person name="Chen G.Z."/>
            <person name="Liu X.D."/>
            <person name="Liao X.Y."/>
            <person name="Jiang Y.T."/>
            <person name="Yu X."/>
            <person name="Hao Y."/>
            <person name="Huang J."/>
            <person name="Zhao X.W."/>
            <person name="Ke S."/>
            <person name="Chen Y.Y."/>
            <person name="Wu W.L."/>
            <person name="Hsu J.L."/>
            <person name="Lin Y.F."/>
            <person name="Huang M.D."/>
            <person name="Li C.Y."/>
            <person name="Huang L."/>
            <person name="Wang Z.W."/>
            <person name="Zhao X."/>
            <person name="Zhong W.Y."/>
            <person name="Peng D.H."/>
            <person name="Ahmad S."/>
            <person name="Lan S."/>
            <person name="Zhang J.S."/>
            <person name="Tsai W.C."/>
            <person name="Van de Peer Y."/>
            <person name="Liu Z.J."/>
        </authorList>
    </citation>
    <scope>NUCLEOTIDE SEQUENCE</scope>
    <source>
        <strain evidence="2">CP</strain>
    </source>
</reference>
<evidence type="ECO:0000313" key="2">
    <source>
        <dbReference type="EMBL" id="KAK1313149.1"/>
    </source>
</evidence>
<reference evidence="2" key="2">
    <citation type="submission" date="2023-06" db="EMBL/GenBank/DDBJ databases">
        <authorList>
            <person name="Ma L."/>
            <person name="Liu K.-W."/>
            <person name="Li Z."/>
            <person name="Hsiao Y.-Y."/>
            <person name="Qi Y."/>
            <person name="Fu T."/>
            <person name="Tang G."/>
            <person name="Zhang D."/>
            <person name="Sun W.-H."/>
            <person name="Liu D.-K."/>
            <person name="Li Y."/>
            <person name="Chen G.-Z."/>
            <person name="Liu X.-D."/>
            <person name="Liao X.-Y."/>
            <person name="Jiang Y.-T."/>
            <person name="Yu X."/>
            <person name="Hao Y."/>
            <person name="Huang J."/>
            <person name="Zhao X.-W."/>
            <person name="Ke S."/>
            <person name="Chen Y.-Y."/>
            <person name="Wu W.-L."/>
            <person name="Hsu J.-L."/>
            <person name="Lin Y.-F."/>
            <person name="Huang M.-D."/>
            <person name="Li C.-Y."/>
            <person name="Huang L."/>
            <person name="Wang Z.-W."/>
            <person name="Zhao X."/>
            <person name="Zhong W.-Y."/>
            <person name="Peng D.-H."/>
            <person name="Ahmad S."/>
            <person name="Lan S."/>
            <person name="Zhang J.-S."/>
            <person name="Tsai W.-C."/>
            <person name="Van De Peer Y."/>
            <person name="Liu Z.-J."/>
        </authorList>
    </citation>
    <scope>NUCLEOTIDE SEQUENCE</scope>
    <source>
        <strain evidence="2">CP</strain>
        <tissue evidence="2">Leaves</tissue>
    </source>
</reference>
<proteinExistence type="predicted"/>
<sequence>MKKSEISYDIIGDILAQGNHIKDALEQLQDAVYFTKSNIVRYNEETLKKLNTSTYGHPESMRSQLSGFFSTDNSMISSERVPPLDHGIRDMEMPMPPLALHPATA</sequence>
<dbReference type="Proteomes" id="UP001180020">
    <property type="component" value="Unassembled WGS sequence"/>
</dbReference>
<dbReference type="AlphaFoldDB" id="A0AAV9EJJ8"/>
<feature type="region of interest" description="Disordered" evidence="1">
    <location>
        <begin position="73"/>
        <end position="105"/>
    </location>
</feature>
<feature type="compositionally biased region" description="Basic and acidic residues" evidence="1">
    <location>
        <begin position="82"/>
        <end position="92"/>
    </location>
</feature>
<evidence type="ECO:0000256" key="1">
    <source>
        <dbReference type="SAM" id="MobiDB-lite"/>
    </source>
</evidence>
<name>A0AAV9EJJ8_ACOCL</name>
<gene>
    <name evidence="2" type="ORF">QJS10_CPA06g01191</name>
</gene>
<dbReference type="PANTHER" id="PTHR48206">
    <property type="entry name" value="CHLOROPLAST SENSOR KINASE, CHLOROPLASTIC"/>
    <property type="match status" value="1"/>
</dbReference>
<protein>
    <submittedName>
        <fullName evidence="2">Uncharacterized protein</fullName>
    </submittedName>
</protein>
<accession>A0AAV9EJJ8</accession>
<dbReference type="InterPro" id="IPR053334">
    <property type="entry name" value="Chloroplast_Sensor_Kinase"/>
</dbReference>